<dbReference type="STRING" id="56646.A0A2L2SWJ8"/>
<feature type="domain" description="Heterokaryon incompatibility" evidence="1">
    <location>
        <begin position="200"/>
        <end position="352"/>
    </location>
</feature>
<sequence length="685" mass="76613">MAPKFLSFLPRFSSAPSNDICPNCKNLAPEISESATRIDIPLSKIQKPYVGCAHCKLLHAIYNRYNISVDCTGIIVDCTWNKPVILKFKDTLNDHFASWHLLYKPQGALQSRVQESSADLIGASISSWPGLGGPGESLGHLGSGPSLKFLRDRMNECLDASDGSHAACQQAVSNPLPKRVLDVREDKVILCNTADQSGNYCALSYRWGPPEETLRTTDSNIDSMMSGIELSSLPGLLRDAVSLTRQLNVPYLWIDALCIIQGNKQDWEAEAPKMGEYYKNAILTIAASLANQVSENFLVPREEIPQERLSNLDFTNSDGTTSQVIVRRIPDYAGIPLVASSPLSTRAWTWQENVLSTRIAHFSKTEIIWECRSHQAFENGAKLECSVGLAYRYARAGDDLEYYWKALVTDYSKRELTYESDRLPAISSVALHFSTLVPGRYLAGVWEQWLFSDMAWWPSWGVENKFPPMSKTRSEMPSWSWASITGQVHFALETCVNSDKLFAIKFIHGDCASTSGNNFMQPKQNSSIVVEAPACLVEISSTDVLSIGHYEINEKEDTWGVENVLKNRRKKSGMFHPDTVLLPDGQVTTSQGIFTSVRRSRKDEVTSLTALKTTVFCLHLGGGRYPELPNQTISSIPRYRYTQFWLVLSPVKEQEGQYISLRRLGLLSHGSQTIMRAKTSRVRLV</sequence>
<dbReference type="AlphaFoldDB" id="A0A2L2SWJ8"/>
<dbReference type="Proteomes" id="UP000245910">
    <property type="component" value="Chromosome II"/>
</dbReference>
<dbReference type="PANTHER" id="PTHR33112:SF16">
    <property type="entry name" value="HETEROKARYON INCOMPATIBILITY DOMAIN-CONTAINING PROTEIN"/>
    <property type="match status" value="1"/>
</dbReference>
<dbReference type="Pfam" id="PF06985">
    <property type="entry name" value="HET"/>
    <property type="match status" value="1"/>
</dbReference>
<protein>
    <recommendedName>
        <fullName evidence="1">Heterokaryon incompatibility domain-containing protein</fullName>
    </recommendedName>
</protein>
<evidence type="ECO:0000313" key="2">
    <source>
        <dbReference type="EMBL" id="CEI62134.1"/>
    </source>
</evidence>
<evidence type="ECO:0000259" key="1">
    <source>
        <dbReference type="Pfam" id="PF06985"/>
    </source>
</evidence>
<organism evidence="2 3">
    <name type="scientific">Fusarium venenatum</name>
    <dbReference type="NCBI Taxonomy" id="56646"/>
    <lineage>
        <taxon>Eukaryota</taxon>
        <taxon>Fungi</taxon>
        <taxon>Dikarya</taxon>
        <taxon>Ascomycota</taxon>
        <taxon>Pezizomycotina</taxon>
        <taxon>Sordariomycetes</taxon>
        <taxon>Hypocreomycetidae</taxon>
        <taxon>Hypocreales</taxon>
        <taxon>Nectriaceae</taxon>
        <taxon>Fusarium</taxon>
    </lineage>
</organism>
<reference evidence="3" key="1">
    <citation type="submission" date="2014-10" db="EMBL/GenBank/DDBJ databases">
        <authorList>
            <person name="King R."/>
        </authorList>
    </citation>
    <scope>NUCLEOTIDE SEQUENCE [LARGE SCALE GENOMIC DNA]</scope>
    <source>
        <strain evidence="3">A3/5</strain>
    </source>
</reference>
<dbReference type="InterPro" id="IPR010730">
    <property type="entry name" value="HET"/>
</dbReference>
<dbReference type="PANTHER" id="PTHR33112">
    <property type="entry name" value="DOMAIN PROTEIN, PUTATIVE-RELATED"/>
    <property type="match status" value="1"/>
</dbReference>
<keyword evidence="3" id="KW-1185">Reference proteome</keyword>
<accession>A0A2L2SWJ8</accession>
<evidence type="ECO:0000313" key="3">
    <source>
        <dbReference type="Proteomes" id="UP000245910"/>
    </source>
</evidence>
<dbReference type="EMBL" id="LN649230">
    <property type="protein sequence ID" value="CEI62134.1"/>
    <property type="molecule type" value="Genomic_DNA"/>
</dbReference>
<proteinExistence type="predicted"/>
<name>A0A2L2SWJ8_9HYPO</name>